<gene>
    <name evidence="11" type="ORF">P0Y65_05495</name>
</gene>
<reference evidence="11" key="1">
    <citation type="submission" date="2023-03" db="EMBL/GenBank/DDBJ databases">
        <title>Andean soil-derived lignocellulolytic bacterial consortium as a source of novel taxa and putative plastic-active enzymes.</title>
        <authorList>
            <person name="Diaz-Garcia L."/>
            <person name="Chuvochina M."/>
            <person name="Feuerriegel G."/>
            <person name="Bunk B."/>
            <person name="Sproer C."/>
            <person name="Streit W.R."/>
            <person name="Rodriguez L.M."/>
            <person name="Overmann J."/>
            <person name="Jimenez D.J."/>
        </authorList>
    </citation>
    <scope>NUCLEOTIDE SEQUENCE</scope>
    <source>
        <strain evidence="11">MAG 4196</strain>
    </source>
</reference>
<evidence type="ECO:0000256" key="6">
    <source>
        <dbReference type="ARBA" id="ARBA00023136"/>
    </source>
</evidence>
<dbReference type="PANTHER" id="PTHR30460">
    <property type="entry name" value="MODERATE CONDUCTANCE MECHANOSENSITIVE CHANNEL YBIO"/>
    <property type="match status" value="1"/>
</dbReference>
<dbReference type="InterPro" id="IPR049142">
    <property type="entry name" value="MS_channel_1st"/>
</dbReference>
<keyword evidence="5 7" id="KW-1133">Transmembrane helix</keyword>
<keyword evidence="8" id="KW-0732">Signal</keyword>
<dbReference type="Proteomes" id="UP001217476">
    <property type="component" value="Chromosome"/>
</dbReference>
<evidence type="ECO:0000313" key="12">
    <source>
        <dbReference type="Proteomes" id="UP001217476"/>
    </source>
</evidence>
<keyword evidence="6 7" id="KW-0472">Membrane</keyword>
<comment type="similarity">
    <text evidence="2">Belongs to the MscS (TC 1.A.23) family.</text>
</comment>
<dbReference type="Pfam" id="PF00924">
    <property type="entry name" value="MS_channel_2nd"/>
    <property type="match status" value="1"/>
</dbReference>
<feature type="signal peptide" evidence="8">
    <location>
        <begin position="1"/>
        <end position="22"/>
    </location>
</feature>
<proteinExistence type="inferred from homology"/>
<evidence type="ECO:0000313" key="11">
    <source>
        <dbReference type="EMBL" id="WEK05708.1"/>
    </source>
</evidence>
<feature type="domain" description="Mechanosensitive ion channel transmembrane helices 2/3" evidence="10">
    <location>
        <begin position="511"/>
        <end position="548"/>
    </location>
</feature>
<feature type="transmembrane region" description="Helical" evidence="7">
    <location>
        <begin position="285"/>
        <end position="308"/>
    </location>
</feature>
<evidence type="ECO:0000256" key="7">
    <source>
        <dbReference type="SAM" id="Phobius"/>
    </source>
</evidence>
<protein>
    <submittedName>
        <fullName evidence="11">Mechanosensitive ion channel</fullName>
    </submittedName>
</protein>
<dbReference type="AlphaFoldDB" id="A0AAJ6B2Q1"/>
<feature type="transmembrane region" description="Helical" evidence="7">
    <location>
        <begin position="142"/>
        <end position="163"/>
    </location>
</feature>
<feature type="transmembrane region" description="Helical" evidence="7">
    <location>
        <begin position="458"/>
        <end position="483"/>
    </location>
</feature>
<feature type="transmembrane region" description="Helical" evidence="7">
    <location>
        <begin position="504"/>
        <end position="523"/>
    </location>
</feature>
<dbReference type="SUPFAM" id="SSF50182">
    <property type="entry name" value="Sm-like ribonucleoproteins"/>
    <property type="match status" value="1"/>
</dbReference>
<dbReference type="InterPro" id="IPR010920">
    <property type="entry name" value="LSM_dom_sf"/>
</dbReference>
<evidence type="ECO:0000256" key="1">
    <source>
        <dbReference type="ARBA" id="ARBA00004651"/>
    </source>
</evidence>
<dbReference type="Gene3D" id="1.10.287.1260">
    <property type="match status" value="1"/>
</dbReference>
<dbReference type="EMBL" id="CP119312">
    <property type="protein sequence ID" value="WEK05708.1"/>
    <property type="molecule type" value="Genomic_DNA"/>
</dbReference>
<keyword evidence="4 7" id="KW-0812">Transmembrane</keyword>
<dbReference type="SUPFAM" id="SSF82861">
    <property type="entry name" value="Mechanosensitive channel protein MscS (YggB), transmembrane region"/>
    <property type="match status" value="1"/>
</dbReference>
<evidence type="ECO:0000256" key="3">
    <source>
        <dbReference type="ARBA" id="ARBA00022475"/>
    </source>
</evidence>
<dbReference type="Pfam" id="PF21088">
    <property type="entry name" value="MS_channel_1st"/>
    <property type="match status" value="1"/>
</dbReference>
<feature type="transmembrane region" description="Helical" evidence="7">
    <location>
        <begin position="424"/>
        <end position="446"/>
    </location>
</feature>
<dbReference type="InterPro" id="IPR045276">
    <property type="entry name" value="YbiO_bact"/>
</dbReference>
<feature type="transmembrane region" description="Helical" evidence="7">
    <location>
        <begin position="343"/>
        <end position="360"/>
    </location>
</feature>
<feature type="chain" id="PRO_5042462054" evidence="8">
    <location>
        <begin position="23"/>
        <end position="707"/>
    </location>
</feature>
<name>A0AAJ6B2Q1_9HYPH</name>
<dbReference type="InterPro" id="IPR011014">
    <property type="entry name" value="MscS_channel_TM-2"/>
</dbReference>
<keyword evidence="3" id="KW-1003">Cell membrane</keyword>
<dbReference type="GO" id="GO:0008381">
    <property type="term" value="F:mechanosensitive monoatomic ion channel activity"/>
    <property type="evidence" value="ECO:0007669"/>
    <property type="project" value="InterPro"/>
</dbReference>
<feature type="transmembrane region" description="Helical" evidence="7">
    <location>
        <begin position="184"/>
        <end position="208"/>
    </location>
</feature>
<evidence type="ECO:0000256" key="2">
    <source>
        <dbReference type="ARBA" id="ARBA00008017"/>
    </source>
</evidence>
<dbReference type="PANTHER" id="PTHR30460:SF0">
    <property type="entry name" value="MODERATE CONDUCTANCE MECHANOSENSITIVE CHANNEL YBIO"/>
    <property type="match status" value="1"/>
</dbReference>
<evidence type="ECO:0000259" key="9">
    <source>
        <dbReference type="Pfam" id="PF00924"/>
    </source>
</evidence>
<organism evidence="11 12">
    <name type="scientific">Candidatus Devosia phytovorans</name>
    <dbReference type="NCBI Taxonomy" id="3121372"/>
    <lineage>
        <taxon>Bacteria</taxon>
        <taxon>Pseudomonadati</taxon>
        <taxon>Pseudomonadota</taxon>
        <taxon>Alphaproteobacteria</taxon>
        <taxon>Hyphomicrobiales</taxon>
        <taxon>Devosiaceae</taxon>
        <taxon>Devosia</taxon>
    </lineage>
</organism>
<feature type="transmembrane region" description="Helical" evidence="7">
    <location>
        <begin position="214"/>
        <end position="243"/>
    </location>
</feature>
<feature type="transmembrane region" description="Helical" evidence="7">
    <location>
        <begin position="255"/>
        <end position="273"/>
    </location>
</feature>
<dbReference type="InterPro" id="IPR023408">
    <property type="entry name" value="MscS_beta-dom_sf"/>
</dbReference>
<dbReference type="GO" id="GO:0005886">
    <property type="term" value="C:plasma membrane"/>
    <property type="evidence" value="ECO:0007669"/>
    <property type="project" value="UniProtKB-SubCell"/>
</dbReference>
<evidence type="ECO:0000256" key="4">
    <source>
        <dbReference type="ARBA" id="ARBA00022692"/>
    </source>
</evidence>
<accession>A0AAJ6B2Q1</accession>
<dbReference type="Gene3D" id="3.30.70.100">
    <property type="match status" value="1"/>
</dbReference>
<feature type="transmembrane region" description="Helical" evidence="7">
    <location>
        <begin position="372"/>
        <end position="392"/>
    </location>
</feature>
<comment type="subcellular location">
    <subcellularLocation>
        <location evidence="1">Cell membrane</location>
        <topology evidence="1">Multi-pass membrane protein</topology>
    </subcellularLocation>
</comment>
<feature type="domain" description="Mechanosensitive ion channel MscS" evidence="9">
    <location>
        <begin position="550"/>
        <end position="613"/>
    </location>
</feature>
<dbReference type="Gene3D" id="2.30.30.60">
    <property type="match status" value="1"/>
</dbReference>
<evidence type="ECO:0000256" key="5">
    <source>
        <dbReference type="ARBA" id="ARBA00022989"/>
    </source>
</evidence>
<evidence type="ECO:0000259" key="10">
    <source>
        <dbReference type="Pfam" id="PF21088"/>
    </source>
</evidence>
<dbReference type="InterPro" id="IPR006685">
    <property type="entry name" value="MscS_channel_2nd"/>
</dbReference>
<evidence type="ECO:0000256" key="8">
    <source>
        <dbReference type="SAM" id="SignalP"/>
    </source>
</evidence>
<sequence length="707" mass="76070">MRACKHLWAIVFLALLSSAALAQQAVTPTAQPTLTADQVETVDRLITVLEDDQLRVDLLAHLRTLVVEPETTAPTEVTSDPSVEGEEAVNQPGLIDALSTWTNTLIDQLPTTTFGVPIDRKASQAGTQITSRFQAGLETGQLVGFALWAVPGLLITIAGGLLLRRAMRRMTAPHVPVRKRWLATGLLLHILGHIALFLAVTLGASLVAPSGIGAQIFATLAIGILLAMLGTTLAISSLSVLASWRGARLIRYCQLRFYPWLLAISVIAIFAALGNEPTLRRVVGWSAADIVGFALNLAAAFILLLFIIRHKRAVGRLIFGAACSKPASDNVLNNATRRLAKHWPLLAYAFLGLSVVSVVGGQRDNDVLSQMLWSFGTVLAGLVVISILNRFFTPKPPKYRYRVSPVQQVVGKALMRVLRLTSDAVATFGIILALSWIWGFNLWLWLTTDGMPLTAPLLAAATVVVVAWLIWVALDAWIATALTPREGLNWSQRRSSRVQTLLPLVRNGAMIVLIVLTGIAVLANIGVDVTPLIAGAGVFGLAISFGSQQLVQDVITGIFILAEDTIAIGDTINTGDRSGVVESISLRTIRLRDSDGALHSIPFSTVKALKNSSRNFGVLRPRYTVPSAVDPMVVMEEMRLTAKTLRENPRYSGSITTDLHDLGIDEINAGSVVVSGSMRTSPLRQTELARAFNGKLLEGLAAKGIAL</sequence>